<proteinExistence type="predicted"/>
<name>Q4RLJ1_TETNG</name>
<organism evidence="1">
    <name type="scientific">Tetraodon nigroviridis</name>
    <name type="common">Spotted green pufferfish</name>
    <name type="synonym">Chelonodon nigroviridis</name>
    <dbReference type="NCBI Taxonomy" id="99883"/>
    <lineage>
        <taxon>Eukaryota</taxon>
        <taxon>Metazoa</taxon>
        <taxon>Chordata</taxon>
        <taxon>Craniata</taxon>
        <taxon>Vertebrata</taxon>
        <taxon>Euteleostomi</taxon>
        <taxon>Actinopterygii</taxon>
        <taxon>Neopterygii</taxon>
        <taxon>Teleostei</taxon>
        <taxon>Neoteleostei</taxon>
        <taxon>Acanthomorphata</taxon>
        <taxon>Eupercaria</taxon>
        <taxon>Tetraodontiformes</taxon>
        <taxon>Tetradontoidea</taxon>
        <taxon>Tetraodontidae</taxon>
        <taxon>Tetraodon</taxon>
    </lineage>
</organism>
<sequence length="30" mass="3603">MRRWQHVIQVVAAFYQCRMDGWTCSEISSN</sequence>
<accession>Q4RLJ1</accession>
<gene>
    <name evidence="1" type="ORF">GSTENG00032467001</name>
</gene>
<reference evidence="1" key="2">
    <citation type="submission" date="2004-02" db="EMBL/GenBank/DDBJ databases">
        <authorList>
            <consortium name="Genoscope"/>
            <consortium name="Whitehead Institute Centre for Genome Research"/>
        </authorList>
    </citation>
    <scope>NUCLEOTIDE SEQUENCE</scope>
</reference>
<dbReference type="KEGG" id="tng:GSTEN00032467G001"/>
<dbReference type="EMBL" id="CAAE01015020">
    <property type="protein sequence ID" value="CAG10741.1"/>
    <property type="molecule type" value="Genomic_DNA"/>
</dbReference>
<evidence type="ECO:0000313" key="1">
    <source>
        <dbReference type="EMBL" id="CAG10741.1"/>
    </source>
</evidence>
<comment type="caution">
    <text evidence="1">The sequence shown here is derived from an EMBL/GenBank/DDBJ whole genome shotgun (WGS) entry which is preliminary data.</text>
</comment>
<reference evidence="1" key="1">
    <citation type="journal article" date="2004" name="Nature">
        <title>Genome duplication in the teleost fish Tetraodon nigroviridis reveals the early vertebrate proto-karyotype.</title>
        <authorList>
            <person name="Jaillon O."/>
            <person name="Aury J.-M."/>
            <person name="Brunet F."/>
            <person name="Petit J.-L."/>
            <person name="Stange-Thomann N."/>
            <person name="Mauceli E."/>
            <person name="Bouneau L."/>
            <person name="Fischer C."/>
            <person name="Ozouf-Costaz C."/>
            <person name="Bernot A."/>
            <person name="Nicaud S."/>
            <person name="Jaffe D."/>
            <person name="Fisher S."/>
            <person name="Lutfalla G."/>
            <person name="Dossat C."/>
            <person name="Segurens B."/>
            <person name="Dasilva C."/>
            <person name="Salanoubat M."/>
            <person name="Levy M."/>
            <person name="Boudet N."/>
            <person name="Castellano S."/>
            <person name="Anthouard V."/>
            <person name="Jubin C."/>
            <person name="Castelli V."/>
            <person name="Katinka M."/>
            <person name="Vacherie B."/>
            <person name="Biemont C."/>
            <person name="Skalli Z."/>
            <person name="Cattolico L."/>
            <person name="Poulain J."/>
            <person name="De Berardinis V."/>
            <person name="Cruaud C."/>
            <person name="Duprat S."/>
            <person name="Brottier P."/>
            <person name="Coutanceau J.-P."/>
            <person name="Gouzy J."/>
            <person name="Parra G."/>
            <person name="Lardier G."/>
            <person name="Chapple C."/>
            <person name="McKernan K.J."/>
            <person name="McEwan P."/>
            <person name="Bosak S."/>
            <person name="Kellis M."/>
            <person name="Volff J.-N."/>
            <person name="Guigo R."/>
            <person name="Zody M.C."/>
            <person name="Mesirov J."/>
            <person name="Lindblad-Toh K."/>
            <person name="Birren B."/>
            <person name="Nusbaum C."/>
            <person name="Kahn D."/>
            <person name="Robinson-Rechavi M."/>
            <person name="Laudet V."/>
            <person name="Schachter V."/>
            <person name="Quetier F."/>
            <person name="Saurin W."/>
            <person name="Scarpelli C."/>
            <person name="Wincker P."/>
            <person name="Lander E.S."/>
            <person name="Weissenbach J."/>
            <person name="Roest Crollius H."/>
        </authorList>
    </citation>
    <scope>NUCLEOTIDE SEQUENCE [LARGE SCALE GENOMIC DNA]</scope>
</reference>
<protein>
    <submittedName>
        <fullName evidence="1">(spotted green pufferfish) hypothetical protein</fullName>
    </submittedName>
</protein>
<dbReference type="AlphaFoldDB" id="Q4RLJ1"/>